<feature type="chain" id="PRO_5035276955" evidence="2">
    <location>
        <begin position="20"/>
        <end position="269"/>
    </location>
</feature>
<evidence type="ECO:0000256" key="2">
    <source>
        <dbReference type="SAM" id="SignalP"/>
    </source>
</evidence>
<organism evidence="3 4">
    <name type="scientific">Puia dinghuensis</name>
    <dbReference type="NCBI Taxonomy" id="1792502"/>
    <lineage>
        <taxon>Bacteria</taxon>
        <taxon>Pseudomonadati</taxon>
        <taxon>Bacteroidota</taxon>
        <taxon>Chitinophagia</taxon>
        <taxon>Chitinophagales</taxon>
        <taxon>Chitinophagaceae</taxon>
        <taxon>Puia</taxon>
    </lineage>
</organism>
<keyword evidence="1" id="KW-1133">Transmembrane helix</keyword>
<sequence>MKKSLFFLIATLACLTTYAQPLSKDSLYFVRLLNGTTLYSNKVQLIRSRNSYLLLDNNQKIPLSEAKEFKGWDGAFAIGNPNGFFDAYRLDHEGRRISLYSQCYSTTETVFASTTPGGPQIPTTYSTQQKDWYFRKDPDGTILRLNFRNLKYAMADNPASTHELQVGRTNVYLGIGLMVTGVVFSFAGILQGVHRSQDAQNAYKTASNNWFNAAQANPFNPPPMPPLPPHYGPSALFYLGLPTMLSGMIPLFNAGKHAKKALDIYNGID</sequence>
<dbReference type="RefSeq" id="WP_188938224.1">
    <property type="nucleotide sequence ID" value="NZ_BMJC01000009.1"/>
</dbReference>
<name>A0A8J2XY13_9BACT</name>
<reference evidence="3" key="1">
    <citation type="journal article" date="2014" name="Int. J. Syst. Evol. Microbiol.">
        <title>Complete genome sequence of Corynebacterium casei LMG S-19264T (=DSM 44701T), isolated from a smear-ripened cheese.</title>
        <authorList>
            <consortium name="US DOE Joint Genome Institute (JGI-PGF)"/>
            <person name="Walter F."/>
            <person name="Albersmeier A."/>
            <person name="Kalinowski J."/>
            <person name="Ruckert C."/>
        </authorList>
    </citation>
    <scope>NUCLEOTIDE SEQUENCE</scope>
    <source>
        <strain evidence="3">CGMCC 1.15448</strain>
    </source>
</reference>
<evidence type="ECO:0000313" key="4">
    <source>
        <dbReference type="Proteomes" id="UP000607559"/>
    </source>
</evidence>
<comment type="caution">
    <text evidence="3">The sequence shown here is derived from an EMBL/GenBank/DDBJ whole genome shotgun (WGS) entry which is preliminary data.</text>
</comment>
<evidence type="ECO:0000256" key="1">
    <source>
        <dbReference type="SAM" id="Phobius"/>
    </source>
</evidence>
<keyword evidence="2" id="KW-0732">Signal</keyword>
<gene>
    <name evidence="3" type="ORF">GCM10011511_57220</name>
</gene>
<feature type="transmembrane region" description="Helical" evidence="1">
    <location>
        <begin position="171"/>
        <end position="190"/>
    </location>
</feature>
<proteinExistence type="predicted"/>
<evidence type="ECO:0000313" key="3">
    <source>
        <dbReference type="EMBL" id="GGB25854.1"/>
    </source>
</evidence>
<keyword evidence="1" id="KW-0812">Transmembrane</keyword>
<keyword evidence="4" id="KW-1185">Reference proteome</keyword>
<accession>A0A8J2XY13</accession>
<dbReference type="EMBL" id="BMJC01000009">
    <property type="protein sequence ID" value="GGB25854.1"/>
    <property type="molecule type" value="Genomic_DNA"/>
</dbReference>
<dbReference type="Proteomes" id="UP000607559">
    <property type="component" value="Unassembled WGS sequence"/>
</dbReference>
<feature type="signal peptide" evidence="2">
    <location>
        <begin position="1"/>
        <end position="19"/>
    </location>
</feature>
<protein>
    <submittedName>
        <fullName evidence="3">Uncharacterized protein</fullName>
    </submittedName>
</protein>
<keyword evidence="1" id="KW-0472">Membrane</keyword>
<dbReference type="AlphaFoldDB" id="A0A8J2XY13"/>
<reference evidence="3" key="2">
    <citation type="submission" date="2020-09" db="EMBL/GenBank/DDBJ databases">
        <authorList>
            <person name="Sun Q."/>
            <person name="Zhou Y."/>
        </authorList>
    </citation>
    <scope>NUCLEOTIDE SEQUENCE</scope>
    <source>
        <strain evidence="3">CGMCC 1.15448</strain>
    </source>
</reference>